<sequence length="110" mass="11724">MHIPLDPGTEVTRLDVVYRCDGDEGKANRDLRSRLPAGDVEVSYLNAGENSLAVVPVTGKKLILSNVISGSGVRYAGGVYIWWSKGDTAQFADVTSPDVSVSCVEKTGPK</sequence>
<organism evidence="6 7">
    <name type="scientific">Swaminathania salitolerans</name>
    <dbReference type="NCBI Taxonomy" id="182838"/>
    <lineage>
        <taxon>Bacteria</taxon>
        <taxon>Pseudomonadati</taxon>
        <taxon>Pseudomonadota</taxon>
        <taxon>Alphaproteobacteria</taxon>
        <taxon>Acetobacterales</taxon>
        <taxon>Acetobacteraceae</taxon>
        <taxon>Swaminathania</taxon>
    </lineage>
</organism>
<proteinExistence type="predicted"/>
<keyword evidence="3" id="KW-0564">Palmitate</keyword>
<dbReference type="Pfam" id="PF09864">
    <property type="entry name" value="MliC"/>
    <property type="match status" value="1"/>
</dbReference>
<dbReference type="SUPFAM" id="SSF141488">
    <property type="entry name" value="YdhA-like"/>
    <property type="match status" value="1"/>
</dbReference>
<protein>
    <recommendedName>
        <fullName evidence="5">C-type lysozyme inhibitor domain-containing protein</fullName>
    </recommendedName>
</protein>
<gene>
    <name evidence="6" type="ORF">SSA02_12550</name>
</gene>
<name>A0A511BPT0_9PROT</name>
<feature type="domain" description="C-type lysozyme inhibitor" evidence="5">
    <location>
        <begin position="39"/>
        <end position="94"/>
    </location>
</feature>
<keyword evidence="7" id="KW-1185">Reference proteome</keyword>
<dbReference type="EMBL" id="BJVC01000002">
    <property type="protein sequence ID" value="GEL02092.1"/>
    <property type="molecule type" value="Genomic_DNA"/>
</dbReference>
<accession>A0A511BPT0</accession>
<dbReference type="InterPro" id="IPR018660">
    <property type="entry name" value="MliC"/>
</dbReference>
<dbReference type="AlphaFoldDB" id="A0A511BPT0"/>
<reference evidence="6 7" key="1">
    <citation type="submission" date="2019-07" db="EMBL/GenBank/DDBJ databases">
        <title>Whole genome shotgun sequence of Swaminathania salitolerans NBRC 104436.</title>
        <authorList>
            <person name="Hosoyama A."/>
            <person name="Uohara A."/>
            <person name="Ohji S."/>
            <person name="Ichikawa N."/>
        </authorList>
    </citation>
    <scope>NUCLEOTIDE SEQUENCE [LARGE SCALE GENOMIC DNA]</scope>
    <source>
        <strain evidence="6 7">NBRC 104436</strain>
    </source>
</reference>
<evidence type="ECO:0000256" key="2">
    <source>
        <dbReference type="ARBA" id="ARBA00023136"/>
    </source>
</evidence>
<evidence type="ECO:0000256" key="1">
    <source>
        <dbReference type="ARBA" id="ARBA00022729"/>
    </source>
</evidence>
<evidence type="ECO:0000256" key="4">
    <source>
        <dbReference type="ARBA" id="ARBA00023288"/>
    </source>
</evidence>
<keyword evidence="2" id="KW-0472">Membrane</keyword>
<evidence type="ECO:0000256" key="3">
    <source>
        <dbReference type="ARBA" id="ARBA00023139"/>
    </source>
</evidence>
<dbReference type="Proteomes" id="UP000321405">
    <property type="component" value="Unassembled WGS sequence"/>
</dbReference>
<comment type="caution">
    <text evidence="6">The sequence shown here is derived from an EMBL/GenBank/DDBJ whole genome shotgun (WGS) entry which is preliminary data.</text>
</comment>
<evidence type="ECO:0000313" key="6">
    <source>
        <dbReference type="EMBL" id="GEL02092.1"/>
    </source>
</evidence>
<dbReference type="Gene3D" id="2.40.128.200">
    <property type="match status" value="1"/>
</dbReference>
<evidence type="ECO:0000313" key="7">
    <source>
        <dbReference type="Proteomes" id="UP000321405"/>
    </source>
</evidence>
<keyword evidence="1" id="KW-0732">Signal</keyword>
<dbReference type="InterPro" id="IPR036328">
    <property type="entry name" value="MliC_sf"/>
</dbReference>
<evidence type="ECO:0000259" key="5">
    <source>
        <dbReference type="Pfam" id="PF09864"/>
    </source>
</evidence>
<keyword evidence="4" id="KW-0449">Lipoprotein</keyword>